<dbReference type="GO" id="GO:0042802">
    <property type="term" value="F:identical protein binding"/>
    <property type="evidence" value="ECO:0007669"/>
    <property type="project" value="InterPro"/>
</dbReference>
<dbReference type="GO" id="GO:0070878">
    <property type="term" value="F:primary miRNA binding"/>
    <property type="evidence" value="ECO:0007669"/>
    <property type="project" value="TreeGrafter"/>
</dbReference>
<dbReference type="InterPro" id="IPR014044">
    <property type="entry name" value="CAP_dom"/>
</dbReference>
<gene>
    <name evidence="4" type="ORF">AFUS01_LOCUS33248</name>
</gene>
<feature type="region of interest" description="Disordered" evidence="2">
    <location>
        <begin position="349"/>
        <end position="371"/>
    </location>
</feature>
<feature type="compositionally biased region" description="Basic and acidic residues" evidence="2">
    <location>
        <begin position="359"/>
        <end position="368"/>
    </location>
</feature>
<dbReference type="GO" id="GO:0031053">
    <property type="term" value="P:primary miRNA processing"/>
    <property type="evidence" value="ECO:0007669"/>
    <property type="project" value="InterPro"/>
</dbReference>
<proteinExistence type="predicted"/>
<accession>A0A8J2LHP4</accession>
<sequence>MLQMTAVVNNSNQEGGSTLVVLKVHLCHSGKRTWKLEIDRSSPENNMDDSKTDFGAAADEDNPSDTDSEDSYFCDENEVDELLEEALPEDFRRTPKRRKLNPQDHDLIKNLGSSGGVGGEKDDKSAEVEAGELDEDKDDSSNKYNEKVVMILEEKGKSKFDDLPGGWIQVRHVSGMPLYLHRKTRICTLSKPYRLGPGSARRHSMPLSAIPCLSYSKALLREAAIHSKVVVENSQPSGSPPEVKDEPTQEPENSETLVTETDNSTVNMSPQSAVPTEAPEVPSTCPFANSCVTEVSSPPEHSLKSGTSFEVAVDDELEPGEIQDDDDTSMNELSMSGVNSSETVIKIEDDSQSVTSIERQTKNDDAKQSARIPSTPIHQRLKLFMDERPSNVNEPPCDVVKNMIPKAQVETSQEANELNSVSPEELREYCMRLFKFKQFTCKRFKSWRDRRKHTKEQKRLHLQRPTLPEGVQLITFPVQRPAGESDSGKAIKEYTMNPQGKSSVCILHEYVQHALRMQPSYTFGEIRNSSSPYAATVMINNVKYGIGYGTSKKLAKAAAAAATLEILIPEMKDVLKTSGAANNELYHIGYFDQVEMDDPRIPKMCASVSEPSPYALLLACLQRNFGQGSTSDIKFDVISTNGQANRFKMQTGEHCVEVTASNKREGKQLASQALLCKIHPHIKNFGSFLRLYGNGSIKSVKEKKQEEQQITTLQSKASANSPNYAILNKLKEEMLKLREKRQQCINIRGNELMEVAEPHYRQPQQILYRQVLLSSSEPPNVMSRSRSHSLPEQDFLEECLKSHNYYRRKHNVPDLELDEDLCKVAKSYAKKLSETGETVEFRGKRCGESIYFTTVGPVVTGKAACEAWYNEGRNYNWKSVGKQKGANHFTQLIWKGTQKLGMAMSTGQYGIYIVAEYSPPGNVDGKYPQNVFPMESINKSFLHPASYKYYDGRNIHEE</sequence>
<dbReference type="CDD" id="cd05382">
    <property type="entry name" value="CAP_GAPR1-like"/>
    <property type="match status" value="1"/>
</dbReference>
<feature type="compositionally biased region" description="Basic and acidic residues" evidence="2">
    <location>
        <begin position="37"/>
        <end position="52"/>
    </location>
</feature>
<dbReference type="Proteomes" id="UP000708208">
    <property type="component" value="Unassembled WGS sequence"/>
</dbReference>
<feature type="compositionally biased region" description="Acidic residues" evidence="2">
    <location>
        <begin position="58"/>
        <end position="72"/>
    </location>
</feature>
<evidence type="ECO:0000256" key="1">
    <source>
        <dbReference type="PROSITE-ProRule" id="PRU00266"/>
    </source>
</evidence>
<feature type="domain" description="DRBM" evidence="3">
    <location>
        <begin position="502"/>
        <end position="569"/>
    </location>
</feature>
<feature type="region of interest" description="Disordered" evidence="2">
    <location>
        <begin position="231"/>
        <end position="281"/>
    </location>
</feature>
<dbReference type="EMBL" id="CAJVCH010528099">
    <property type="protein sequence ID" value="CAG7823009.1"/>
    <property type="molecule type" value="Genomic_DNA"/>
</dbReference>
<keyword evidence="1" id="KW-0694">RNA-binding</keyword>
<comment type="caution">
    <text evidence="4">The sequence shown here is derived from an EMBL/GenBank/DDBJ whole genome shotgun (WGS) entry which is preliminary data.</text>
</comment>
<dbReference type="CDD" id="cd19867">
    <property type="entry name" value="DSRM_DGCR8_rpt1"/>
    <property type="match status" value="1"/>
</dbReference>
<feature type="compositionally biased region" description="Acidic residues" evidence="2">
    <location>
        <begin position="129"/>
        <end position="138"/>
    </location>
</feature>
<dbReference type="Pfam" id="PF00188">
    <property type="entry name" value="CAP"/>
    <property type="match status" value="1"/>
</dbReference>
<evidence type="ECO:0000256" key="2">
    <source>
        <dbReference type="SAM" id="MobiDB-lite"/>
    </source>
</evidence>
<reference evidence="4" key="1">
    <citation type="submission" date="2021-06" db="EMBL/GenBank/DDBJ databases">
        <authorList>
            <person name="Hodson N. C."/>
            <person name="Mongue J. A."/>
            <person name="Jaron S. K."/>
        </authorList>
    </citation>
    <scope>NUCLEOTIDE SEQUENCE</scope>
</reference>
<dbReference type="AlphaFoldDB" id="A0A8J2LHP4"/>
<dbReference type="InterPro" id="IPR034113">
    <property type="entry name" value="SCP_GAPR1-like"/>
</dbReference>
<dbReference type="PANTHER" id="PTHR13482">
    <property type="entry name" value="MICRORNA PROCESSOR COMPLEX SUBUNIT DGCR8"/>
    <property type="match status" value="1"/>
</dbReference>
<keyword evidence="5" id="KW-1185">Reference proteome</keyword>
<protein>
    <recommendedName>
        <fullName evidence="3">DRBM domain-containing protein</fullName>
    </recommendedName>
</protein>
<feature type="compositionally biased region" description="Polar residues" evidence="2">
    <location>
        <begin position="254"/>
        <end position="274"/>
    </location>
</feature>
<evidence type="ECO:0000313" key="4">
    <source>
        <dbReference type="EMBL" id="CAG7823009.1"/>
    </source>
</evidence>
<dbReference type="SMART" id="SM00198">
    <property type="entry name" value="SCP"/>
    <property type="match status" value="1"/>
</dbReference>
<feature type="region of interest" description="Disordered" evidence="2">
    <location>
        <begin position="37"/>
        <end position="72"/>
    </location>
</feature>
<organism evidence="4 5">
    <name type="scientific">Allacma fusca</name>
    <dbReference type="NCBI Taxonomy" id="39272"/>
    <lineage>
        <taxon>Eukaryota</taxon>
        <taxon>Metazoa</taxon>
        <taxon>Ecdysozoa</taxon>
        <taxon>Arthropoda</taxon>
        <taxon>Hexapoda</taxon>
        <taxon>Collembola</taxon>
        <taxon>Symphypleona</taxon>
        <taxon>Sminthuridae</taxon>
        <taxon>Allacma</taxon>
    </lineage>
</organism>
<evidence type="ECO:0000313" key="5">
    <source>
        <dbReference type="Proteomes" id="UP000708208"/>
    </source>
</evidence>
<dbReference type="InterPro" id="IPR040375">
    <property type="entry name" value="DGCR8"/>
</dbReference>
<dbReference type="PANTHER" id="PTHR13482:SF3">
    <property type="entry name" value="MICROPROCESSOR COMPLEX SUBUNIT DGCR8"/>
    <property type="match status" value="1"/>
</dbReference>
<name>A0A8J2LHP4_9HEXA</name>
<feature type="region of interest" description="Disordered" evidence="2">
    <location>
        <begin position="84"/>
        <end position="141"/>
    </location>
</feature>
<dbReference type="GO" id="GO:0020037">
    <property type="term" value="F:heme binding"/>
    <property type="evidence" value="ECO:0007669"/>
    <property type="project" value="InterPro"/>
</dbReference>
<dbReference type="InterPro" id="IPR014720">
    <property type="entry name" value="dsRBD_dom"/>
</dbReference>
<evidence type="ECO:0000259" key="3">
    <source>
        <dbReference type="PROSITE" id="PS50137"/>
    </source>
</evidence>
<dbReference type="GO" id="GO:0070877">
    <property type="term" value="C:microprocessor complex"/>
    <property type="evidence" value="ECO:0007669"/>
    <property type="project" value="InterPro"/>
</dbReference>
<dbReference type="FunFam" id="3.30.160.20:FF:000021">
    <property type="entry name" value="Microprocessor complex subunit DGCR8"/>
    <property type="match status" value="1"/>
</dbReference>
<dbReference type="PROSITE" id="PS50137">
    <property type="entry name" value="DS_RBD"/>
    <property type="match status" value="1"/>
</dbReference>
<dbReference type="GO" id="GO:0003725">
    <property type="term" value="F:double-stranded RNA binding"/>
    <property type="evidence" value="ECO:0007669"/>
    <property type="project" value="TreeGrafter"/>
</dbReference>
<dbReference type="OrthoDB" id="112668at2759"/>
<dbReference type="SMART" id="SM00358">
    <property type="entry name" value="DSRM"/>
    <property type="match status" value="1"/>
</dbReference>
<dbReference type="CDD" id="cd19868">
    <property type="entry name" value="DSRM_DGCR8_rpt2"/>
    <property type="match status" value="1"/>
</dbReference>
<dbReference type="Pfam" id="PF00035">
    <property type="entry name" value="dsrm"/>
    <property type="match status" value="1"/>
</dbReference>
<dbReference type="FunFam" id="3.40.33.10:FF:000010">
    <property type="entry name" value="Predicted protein"/>
    <property type="match status" value="1"/>
</dbReference>